<evidence type="ECO:0000256" key="3">
    <source>
        <dbReference type="ARBA" id="ARBA00023277"/>
    </source>
</evidence>
<comment type="catalytic activity">
    <reaction evidence="1 4">
        <text>alpha-D-glucosamine 6-phosphate + H2O = beta-D-fructose 6-phosphate + NH4(+)</text>
        <dbReference type="Rhea" id="RHEA:12172"/>
        <dbReference type="ChEBI" id="CHEBI:15377"/>
        <dbReference type="ChEBI" id="CHEBI:28938"/>
        <dbReference type="ChEBI" id="CHEBI:57634"/>
        <dbReference type="ChEBI" id="CHEBI:75989"/>
        <dbReference type="EC" id="3.5.99.6"/>
    </reaction>
</comment>
<feature type="active site" description="Proton acceptor; for ring-opening step" evidence="4">
    <location>
        <position position="138"/>
    </location>
</feature>
<reference evidence="6" key="1">
    <citation type="journal article" date="2013" name="Extremophiles">
        <title>Proteinivorax tanatarense gen. nov., sp. nov., an anaerobic, haloalkaliphilic, proteolytic bacterium isolated from a decaying algal bloom, and proposal of Proteinivoraceae fam. nov.</title>
        <authorList>
            <person name="Kevbrin V."/>
            <person name="Boltyanskaya Y."/>
            <person name="Zhilina T."/>
            <person name="Kolganova T."/>
            <person name="Lavrentjeva E."/>
            <person name="Kuznetsov B."/>
        </authorList>
    </citation>
    <scope>NUCLEOTIDE SEQUENCE</scope>
    <source>
        <strain evidence="6">Z-910T</strain>
    </source>
</reference>
<dbReference type="EMBL" id="CP158367">
    <property type="protein sequence ID" value="XBX73917.1"/>
    <property type="molecule type" value="Genomic_DNA"/>
</dbReference>
<gene>
    <name evidence="4 6" type="primary">nagB</name>
    <name evidence="6" type="ORF">PRVXT_001933</name>
</gene>
<reference evidence="6" key="2">
    <citation type="submission" date="2024-06" db="EMBL/GenBank/DDBJ databases">
        <authorList>
            <person name="Petrova K.O."/>
            <person name="Toshchakov S.V."/>
            <person name="Boltjanskaja Y.V."/>
            <person name="Kevbrin V."/>
        </authorList>
    </citation>
    <scope>NUCLEOTIDE SEQUENCE</scope>
    <source>
        <strain evidence="6">Z-910T</strain>
    </source>
</reference>
<dbReference type="CDD" id="cd01399">
    <property type="entry name" value="GlcN6P_deaminase"/>
    <property type="match status" value="1"/>
</dbReference>
<comment type="caution">
    <text evidence="4">Lacks conserved residue(s) required for the propagation of feature annotation.</text>
</comment>
<dbReference type="InterPro" id="IPR004547">
    <property type="entry name" value="Glucosamine6P_isomerase"/>
</dbReference>
<keyword evidence="3 4" id="KW-0119">Carbohydrate metabolism</keyword>
<evidence type="ECO:0000256" key="4">
    <source>
        <dbReference type="HAMAP-Rule" id="MF_01241"/>
    </source>
</evidence>
<proteinExistence type="inferred from homology"/>
<evidence type="ECO:0000256" key="2">
    <source>
        <dbReference type="ARBA" id="ARBA00022801"/>
    </source>
</evidence>
<feature type="domain" description="Glucosamine/galactosamine-6-phosphate isomerase" evidence="5">
    <location>
        <begin position="30"/>
        <end position="229"/>
    </location>
</feature>
<evidence type="ECO:0000259" key="5">
    <source>
        <dbReference type="Pfam" id="PF01182"/>
    </source>
</evidence>
<evidence type="ECO:0000256" key="1">
    <source>
        <dbReference type="ARBA" id="ARBA00000644"/>
    </source>
</evidence>
<dbReference type="Gene3D" id="3.40.50.1360">
    <property type="match status" value="1"/>
</dbReference>
<protein>
    <recommendedName>
        <fullName evidence="4">Glucosamine-6-phosphate deaminase</fullName>
        <ecNumber evidence="4">3.5.99.6</ecNumber>
    </recommendedName>
    <alternativeName>
        <fullName evidence="4">GlcN6P deaminase</fullName>
        <shortName evidence="4">GNPDA</shortName>
    </alternativeName>
    <alternativeName>
        <fullName evidence="4">Glucosamine-6-phosphate isomerase</fullName>
    </alternativeName>
</protein>
<dbReference type="HAMAP" id="MF_01241">
    <property type="entry name" value="GlcN6P_deamin"/>
    <property type="match status" value="1"/>
</dbReference>
<dbReference type="GO" id="GO:0005737">
    <property type="term" value="C:cytoplasm"/>
    <property type="evidence" value="ECO:0007669"/>
    <property type="project" value="TreeGrafter"/>
</dbReference>
<dbReference type="GO" id="GO:0042802">
    <property type="term" value="F:identical protein binding"/>
    <property type="evidence" value="ECO:0007669"/>
    <property type="project" value="TreeGrafter"/>
</dbReference>
<dbReference type="InterPro" id="IPR006148">
    <property type="entry name" value="Glc/Gal-6P_isomerase"/>
</dbReference>
<feature type="active site" description="Proton acceptor; for enolization step" evidence="4">
    <location>
        <position position="67"/>
    </location>
</feature>
<comment type="function">
    <text evidence="4">Catalyzes the reversible isomerization-deamination of glucosamine 6-phosphate (GlcN6P) to form fructose 6-phosphate (Fru6P) and ammonium ion.</text>
</comment>
<dbReference type="EC" id="3.5.99.6" evidence="4"/>
<dbReference type="RefSeq" id="WP_350342679.1">
    <property type="nucleotide sequence ID" value="NZ_CP158367.1"/>
</dbReference>
<dbReference type="GO" id="GO:0006043">
    <property type="term" value="P:glucosamine catabolic process"/>
    <property type="evidence" value="ECO:0007669"/>
    <property type="project" value="TreeGrafter"/>
</dbReference>
<dbReference type="PROSITE" id="PS01161">
    <property type="entry name" value="GLC_GALNAC_ISOMERASE"/>
    <property type="match status" value="1"/>
</dbReference>
<dbReference type="GO" id="GO:0004342">
    <property type="term" value="F:glucosamine-6-phosphate deaminase activity"/>
    <property type="evidence" value="ECO:0007669"/>
    <property type="project" value="UniProtKB-UniRule"/>
</dbReference>
<dbReference type="PANTHER" id="PTHR11280:SF5">
    <property type="entry name" value="GLUCOSAMINE-6-PHOSPHATE ISOMERASE"/>
    <property type="match status" value="1"/>
</dbReference>
<dbReference type="GO" id="GO:0006046">
    <property type="term" value="P:N-acetylglucosamine catabolic process"/>
    <property type="evidence" value="ECO:0007669"/>
    <property type="project" value="UniProtKB-UniRule"/>
</dbReference>
<dbReference type="SUPFAM" id="SSF100950">
    <property type="entry name" value="NagB/RpiA/CoA transferase-like"/>
    <property type="match status" value="1"/>
</dbReference>
<dbReference type="InterPro" id="IPR018321">
    <property type="entry name" value="Glucosamine6P_isomerase_CS"/>
</dbReference>
<dbReference type="GO" id="GO:0019262">
    <property type="term" value="P:N-acetylneuraminate catabolic process"/>
    <property type="evidence" value="ECO:0007669"/>
    <property type="project" value="UniProtKB-UniRule"/>
</dbReference>
<dbReference type="Pfam" id="PF01182">
    <property type="entry name" value="Glucosamine_iso"/>
    <property type="match status" value="1"/>
</dbReference>
<dbReference type="AlphaFoldDB" id="A0AAU7VJ98"/>
<dbReference type="GO" id="GO:0005975">
    <property type="term" value="P:carbohydrate metabolic process"/>
    <property type="evidence" value="ECO:0007669"/>
    <property type="project" value="InterPro"/>
</dbReference>
<comment type="pathway">
    <text evidence="4">Amino-sugar metabolism; N-acetylneuraminate degradation; D-fructose 6-phosphate from N-acetylneuraminate: step 5/5.</text>
</comment>
<sequence>MRIIIEKDYESLSKKASLLVASQILLKPDSVLGLATGSTPLGMYKNLIEMYKRNEVDFSKVTTFNLDEYYGLSPDHPQSYNSYMKNNFFDHINIPPFKCHLPKGNAKNVVTECYTYEDKISKCGGIDFQVLGIGENGHIGFNEPDDSLNVLTNLVDLRSQTIEANSRFFESSCQVPKQAISIGIATIMKAKKILLLASGENKAEAIAQMTSGHVTTKVPASLLQTHQDLILLVDEQAGKLLK</sequence>
<organism evidence="6">
    <name type="scientific">Proteinivorax tanatarense</name>
    <dbReference type="NCBI Taxonomy" id="1260629"/>
    <lineage>
        <taxon>Bacteria</taxon>
        <taxon>Bacillati</taxon>
        <taxon>Bacillota</taxon>
        <taxon>Clostridia</taxon>
        <taxon>Eubacteriales</taxon>
        <taxon>Proteinivoracaceae</taxon>
        <taxon>Proteinivorax</taxon>
    </lineage>
</organism>
<keyword evidence="2 4" id="KW-0378">Hydrolase</keyword>
<dbReference type="FunFam" id="3.40.50.1360:FF:000003">
    <property type="entry name" value="Glucosamine-6-phosphate deaminase"/>
    <property type="match status" value="1"/>
</dbReference>
<dbReference type="PANTHER" id="PTHR11280">
    <property type="entry name" value="GLUCOSAMINE-6-PHOSPHATE ISOMERASE"/>
    <property type="match status" value="1"/>
</dbReference>
<accession>A0AAU7VJ98</accession>
<comment type="similarity">
    <text evidence="4">Belongs to the glucosamine/galactosamine-6-phosphate isomerase family. NagB subfamily.</text>
</comment>
<feature type="active site" description="For ring-opening step" evidence="4">
    <location>
        <position position="143"/>
    </location>
</feature>
<evidence type="ECO:0000313" key="6">
    <source>
        <dbReference type="EMBL" id="XBX73917.1"/>
    </source>
</evidence>
<dbReference type="NCBIfam" id="TIGR00502">
    <property type="entry name" value="nagB"/>
    <property type="match status" value="1"/>
</dbReference>
<dbReference type="InterPro" id="IPR037171">
    <property type="entry name" value="NagB/RpiA_transferase-like"/>
</dbReference>
<feature type="active site" description="For ring-opening step" evidence="4">
    <location>
        <position position="136"/>
    </location>
</feature>
<name>A0AAU7VJ98_9FIRM</name>